<evidence type="ECO:0000313" key="1">
    <source>
        <dbReference type="EMBL" id="RKT01777.1"/>
    </source>
</evidence>
<evidence type="ECO:0008006" key="3">
    <source>
        <dbReference type="Google" id="ProtNLM"/>
    </source>
</evidence>
<reference evidence="1 2" key="1">
    <citation type="submission" date="2018-10" db="EMBL/GenBank/DDBJ databases">
        <title>Genomic Encyclopedia of Archaeal and Bacterial Type Strains, Phase II (KMG-II): from individual species to whole genera.</title>
        <authorList>
            <person name="Goeker M."/>
        </authorList>
    </citation>
    <scope>NUCLEOTIDE SEQUENCE [LARGE SCALE GENOMIC DNA]</scope>
    <source>
        <strain evidence="1 2">DSM 14219</strain>
    </source>
</reference>
<protein>
    <recommendedName>
        <fullName evidence="3">Sel1 repeat-containing protein</fullName>
    </recommendedName>
</protein>
<dbReference type="SUPFAM" id="SSF81901">
    <property type="entry name" value="HCP-like"/>
    <property type="match status" value="1"/>
</dbReference>
<evidence type="ECO:0000313" key="2">
    <source>
        <dbReference type="Proteomes" id="UP000272428"/>
    </source>
</evidence>
<dbReference type="EMBL" id="RBXB01000001">
    <property type="protein sequence ID" value="RKT01777.1"/>
    <property type="molecule type" value="Genomic_DNA"/>
</dbReference>
<dbReference type="Proteomes" id="UP000272428">
    <property type="component" value="Unassembled WGS sequence"/>
</dbReference>
<name>A0A495SP12_9FLAO</name>
<accession>A0A495SP12</accession>
<keyword evidence="2" id="KW-1185">Reference proteome</keyword>
<dbReference type="AlphaFoldDB" id="A0A495SP12"/>
<comment type="caution">
    <text evidence="1">The sequence shown here is derived from an EMBL/GenBank/DDBJ whole genome shotgun (WGS) entry which is preliminary data.</text>
</comment>
<dbReference type="Gene3D" id="1.25.40.10">
    <property type="entry name" value="Tetratricopeptide repeat domain"/>
    <property type="match status" value="1"/>
</dbReference>
<sequence>MKKIAFIIITFLLLSCQKKENTKLVVKKEELIELKREIIEKGNEDSFTKLALRIGNNSHKYEILPYALIMANKYNSGEGCHQVFVGLLDMNNPNNYGYKISLIKDFSETDRQFAIAYLEKGAKLKNINCILALEEIYRNGWGLEKNDTKADRLQEEFKSITERKK</sequence>
<organism evidence="1 2">
    <name type="scientific">Chryseobacterium defluvii</name>
    <dbReference type="NCBI Taxonomy" id="160396"/>
    <lineage>
        <taxon>Bacteria</taxon>
        <taxon>Pseudomonadati</taxon>
        <taxon>Bacteroidota</taxon>
        <taxon>Flavobacteriia</taxon>
        <taxon>Flavobacteriales</taxon>
        <taxon>Weeksellaceae</taxon>
        <taxon>Chryseobacterium group</taxon>
        <taxon>Chryseobacterium</taxon>
    </lineage>
</organism>
<dbReference type="OrthoDB" id="1255416at2"/>
<gene>
    <name evidence="1" type="ORF">BCF58_1001</name>
</gene>
<dbReference type="RefSeq" id="WP_121460660.1">
    <property type="nucleotide sequence ID" value="NZ_RBXB01000001.1"/>
</dbReference>
<dbReference type="InterPro" id="IPR011990">
    <property type="entry name" value="TPR-like_helical_dom_sf"/>
</dbReference>
<proteinExistence type="predicted"/>
<dbReference type="PROSITE" id="PS51257">
    <property type="entry name" value="PROKAR_LIPOPROTEIN"/>
    <property type="match status" value="1"/>
</dbReference>